<evidence type="ECO:0000256" key="1">
    <source>
        <dbReference type="ARBA" id="ARBA00004371"/>
    </source>
</evidence>
<organism evidence="13">
    <name type="scientific">Graphocephala atropunctata</name>
    <dbReference type="NCBI Taxonomy" id="36148"/>
    <lineage>
        <taxon>Eukaryota</taxon>
        <taxon>Metazoa</taxon>
        <taxon>Ecdysozoa</taxon>
        <taxon>Arthropoda</taxon>
        <taxon>Hexapoda</taxon>
        <taxon>Insecta</taxon>
        <taxon>Pterygota</taxon>
        <taxon>Neoptera</taxon>
        <taxon>Paraneoptera</taxon>
        <taxon>Hemiptera</taxon>
        <taxon>Auchenorrhyncha</taxon>
        <taxon>Membracoidea</taxon>
        <taxon>Cicadellidae</taxon>
        <taxon>Cicadellinae</taxon>
        <taxon>Cicadellini</taxon>
        <taxon>Graphocephala</taxon>
    </lineage>
</organism>
<dbReference type="EC" id="3.2.1.-" evidence="10"/>
<evidence type="ECO:0000256" key="7">
    <source>
        <dbReference type="ARBA" id="ARBA00023180"/>
    </source>
</evidence>
<dbReference type="SUPFAM" id="SSF51011">
    <property type="entry name" value="Glycosyl hydrolase domain"/>
    <property type="match status" value="1"/>
</dbReference>
<dbReference type="GO" id="GO:0019377">
    <property type="term" value="P:glycolipid catabolic process"/>
    <property type="evidence" value="ECO:0007669"/>
    <property type="project" value="UniProtKB-ARBA"/>
</dbReference>
<keyword evidence="9 10" id="KW-0326">Glycosidase</keyword>
<keyword evidence="6 10" id="KW-1015">Disulfide bond</keyword>
<dbReference type="PANTHER" id="PTHR11452">
    <property type="entry name" value="ALPHA-GALACTOSIDASE/ALPHA-N-ACETYLGALACTOSAMINIDASE"/>
    <property type="match status" value="1"/>
</dbReference>
<dbReference type="Pfam" id="PF17450">
    <property type="entry name" value="Melibiase_2_C"/>
    <property type="match status" value="1"/>
</dbReference>
<reference evidence="13" key="1">
    <citation type="submission" date="2015-11" db="EMBL/GenBank/DDBJ databases">
        <title>De novo transcriptome assembly of four potential Pierce s Disease insect vectors from Arizona vineyards.</title>
        <authorList>
            <person name="Tassone E.E."/>
        </authorList>
    </citation>
    <scope>NUCLEOTIDE SEQUENCE</scope>
</reference>
<evidence type="ECO:0000256" key="4">
    <source>
        <dbReference type="ARBA" id="ARBA00022801"/>
    </source>
</evidence>
<dbReference type="CDD" id="cd14792">
    <property type="entry name" value="GH27"/>
    <property type="match status" value="1"/>
</dbReference>
<keyword evidence="7" id="KW-0325">Glycoprotein</keyword>
<dbReference type="SUPFAM" id="SSF51445">
    <property type="entry name" value="(Trans)glycosidases"/>
    <property type="match status" value="1"/>
</dbReference>
<dbReference type="Gene3D" id="3.20.20.70">
    <property type="entry name" value="Aldolase class I"/>
    <property type="match status" value="1"/>
</dbReference>
<dbReference type="Pfam" id="PF16499">
    <property type="entry name" value="Melibiase_2"/>
    <property type="match status" value="1"/>
</dbReference>
<gene>
    <name evidence="13" type="ORF">g.20888</name>
</gene>
<evidence type="ECO:0000256" key="5">
    <source>
        <dbReference type="ARBA" id="ARBA00023098"/>
    </source>
</evidence>
<dbReference type="InterPro" id="IPR035373">
    <property type="entry name" value="Melibiase/NAGA_C"/>
</dbReference>
<evidence type="ECO:0000256" key="8">
    <source>
        <dbReference type="ARBA" id="ARBA00023228"/>
    </source>
</evidence>
<proteinExistence type="inferred from homology"/>
<dbReference type="GO" id="GO:0009311">
    <property type="term" value="P:oligosaccharide metabolic process"/>
    <property type="evidence" value="ECO:0007669"/>
    <property type="project" value="TreeGrafter"/>
</dbReference>
<dbReference type="EMBL" id="GEBQ01008421">
    <property type="protein sequence ID" value="JAT31556.1"/>
    <property type="molecule type" value="Transcribed_RNA"/>
</dbReference>
<evidence type="ECO:0000256" key="3">
    <source>
        <dbReference type="ARBA" id="ARBA00011738"/>
    </source>
</evidence>
<dbReference type="PROSITE" id="PS00512">
    <property type="entry name" value="ALPHA_GALACTOSIDASE"/>
    <property type="match status" value="1"/>
</dbReference>
<dbReference type="InterPro" id="IPR013780">
    <property type="entry name" value="Glyco_hydro_b"/>
</dbReference>
<comment type="subunit">
    <text evidence="3 10">Homodimer.</text>
</comment>
<dbReference type="InterPro" id="IPR013785">
    <property type="entry name" value="Aldolase_TIM"/>
</dbReference>
<dbReference type="GO" id="GO:0016139">
    <property type="term" value="P:glycoside catabolic process"/>
    <property type="evidence" value="ECO:0007669"/>
    <property type="project" value="TreeGrafter"/>
</dbReference>
<feature type="domain" description="Alpha galactosidase A C-terminal" evidence="12">
    <location>
        <begin position="315"/>
        <end position="404"/>
    </location>
</feature>
<name>A0A1B6M6K3_9HEMI</name>
<evidence type="ECO:0000256" key="9">
    <source>
        <dbReference type="ARBA" id="ARBA00023295"/>
    </source>
</evidence>
<keyword evidence="4 10" id="KW-0378">Hydrolase</keyword>
<dbReference type="InterPro" id="IPR002241">
    <property type="entry name" value="Glyco_hydro_27"/>
</dbReference>
<evidence type="ECO:0000256" key="10">
    <source>
        <dbReference type="RuleBase" id="RU361168"/>
    </source>
</evidence>
<protein>
    <recommendedName>
        <fullName evidence="10">Alpha-galactosidase</fullName>
        <ecNumber evidence="10">3.2.1.-</ecNumber>
    </recommendedName>
</protein>
<comment type="subcellular location">
    <subcellularLocation>
        <location evidence="1">Lysosome</location>
    </subcellularLocation>
</comment>
<feature type="signal peptide" evidence="11">
    <location>
        <begin position="1"/>
        <end position="21"/>
    </location>
</feature>
<dbReference type="GO" id="GO:0016020">
    <property type="term" value="C:membrane"/>
    <property type="evidence" value="ECO:0007669"/>
    <property type="project" value="GOC"/>
</dbReference>
<evidence type="ECO:0000313" key="13">
    <source>
        <dbReference type="EMBL" id="JAT31556.1"/>
    </source>
</evidence>
<comment type="similarity">
    <text evidence="2 10">Belongs to the glycosyl hydrolase 27 family.</text>
</comment>
<dbReference type="GO" id="GO:0005764">
    <property type="term" value="C:lysosome"/>
    <property type="evidence" value="ECO:0007669"/>
    <property type="project" value="UniProtKB-SubCell"/>
</dbReference>
<accession>A0A1B6M6K3</accession>
<dbReference type="Gene3D" id="2.60.40.1180">
    <property type="entry name" value="Golgi alpha-mannosidase II"/>
    <property type="match status" value="1"/>
</dbReference>
<dbReference type="AlphaFoldDB" id="A0A1B6M6K3"/>
<evidence type="ECO:0000256" key="6">
    <source>
        <dbReference type="ARBA" id="ARBA00023157"/>
    </source>
</evidence>
<dbReference type="InterPro" id="IPR000111">
    <property type="entry name" value="Glyco_hydro_27/36_CS"/>
</dbReference>
<dbReference type="FunFam" id="3.20.20.70:FF:000070">
    <property type="entry name" value="Alpha-galactosidase"/>
    <property type="match status" value="1"/>
</dbReference>
<dbReference type="PRINTS" id="PR00740">
    <property type="entry name" value="GLHYDRLASE27"/>
</dbReference>
<dbReference type="InterPro" id="IPR017853">
    <property type="entry name" value="GH"/>
</dbReference>
<evidence type="ECO:0000259" key="12">
    <source>
        <dbReference type="Pfam" id="PF17450"/>
    </source>
</evidence>
<feature type="chain" id="PRO_5008588088" description="Alpha-galactosidase" evidence="11">
    <location>
        <begin position="22"/>
        <end position="424"/>
    </location>
</feature>
<evidence type="ECO:0000256" key="11">
    <source>
        <dbReference type="SAM" id="SignalP"/>
    </source>
</evidence>
<sequence length="424" mass="48095">MKIFWYITIFTSLTSFKLVDCLNNGLALTPPMGWLSWERYRCITDCDLYPDECISEWLFRNMSDLMVSEGYAAVGYEYVIIDDCWLAKTRDENGKLQPDPDRFPSGIKALADYIHSKGLKFGIYEDYGTKTCAGYPGIIGHMETDAETFAEWDVDYVKLDGCNSDPKTMDEGYPRFGRNLNKTGRPMVYSCSWPVYQEEIGMAPNFTALVEYCNLWRNYDDIDDSWASLTDIMDYFARKQDSIADYAGPGHWNDPDMLIIGNFGLSISQAETQMAVWSVLAAPLIMSTDLANISPHFKAILQNRRVIAINQDPLGLQGRRVLIEKKIHVWLRAVSPMNENYYSYAVAFVSRRYDGAPYAYNITVDTLGLHNPSGYLVTDLFSDSYEGELMLPNSLLKVRVKPSGVVFLLMEAVLGSKEPHVLTS</sequence>
<keyword evidence="11" id="KW-0732">Signal</keyword>
<keyword evidence="5" id="KW-0443">Lipid metabolism</keyword>
<dbReference type="PANTHER" id="PTHR11452:SF66">
    <property type="entry name" value="ALPHA-GALACTOSIDASE"/>
    <property type="match status" value="1"/>
</dbReference>
<keyword evidence="8" id="KW-0458">Lysosome</keyword>
<dbReference type="GO" id="GO:0004557">
    <property type="term" value="F:alpha-galactosidase activity"/>
    <property type="evidence" value="ECO:0007669"/>
    <property type="project" value="TreeGrafter"/>
</dbReference>
<evidence type="ECO:0000256" key="2">
    <source>
        <dbReference type="ARBA" id="ARBA00009743"/>
    </source>
</evidence>